<gene>
    <name evidence="1" type="ORF">ElyMa_001112300</name>
</gene>
<name>A0AAV4HX16_9GAST</name>
<proteinExistence type="predicted"/>
<comment type="caution">
    <text evidence="1">The sequence shown here is derived from an EMBL/GenBank/DDBJ whole genome shotgun (WGS) entry which is preliminary data.</text>
</comment>
<evidence type="ECO:0000313" key="2">
    <source>
        <dbReference type="Proteomes" id="UP000762676"/>
    </source>
</evidence>
<evidence type="ECO:0000313" key="1">
    <source>
        <dbReference type="EMBL" id="GFS01996.1"/>
    </source>
</evidence>
<protein>
    <submittedName>
        <fullName evidence="1">Uncharacterized protein</fullName>
    </submittedName>
</protein>
<keyword evidence="2" id="KW-1185">Reference proteome</keyword>
<dbReference type="EMBL" id="BMAT01002218">
    <property type="protein sequence ID" value="GFS01996.1"/>
    <property type="molecule type" value="Genomic_DNA"/>
</dbReference>
<accession>A0AAV4HX16</accession>
<dbReference type="Proteomes" id="UP000762676">
    <property type="component" value="Unassembled WGS sequence"/>
</dbReference>
<organism evidence="1 2">
    <name type="scientific">Elysia marginata</name>
    <dbReference type="NCBI Taxonomy" id="1093978"/>
    <lineage>
        <taxon>Eukaryota</taxon>
        <taxon>Metazoa</taxon>
        <taxon>Spiralia</taxon>
        <taxon>Lophotrochozoa</taxon>
        <taxon>Mollusca</taxon>
        <taxon>Gastropoda</taxon>
        <taxon>Heterobranchia</taxon>
        <taxon>Euthyneura</taxon>
        <taxon>Panpulmonata</taxon>
        <taxon>Sacoglossa</taxon>
        <taxon>Placobranchoidea</taxon>
        <taxon>Plakobranchidae</taxon>
        <taxon>Elysia</taxon>
    </lineage>
</organism>
<sequence>MITVTNWACDKLDAPRRKDSTRHTQQIDGRLPPCLTKGAGSFLQVVAVRLPFLITAEWSERQLWRTEGYLYSEPSSRTTVCLTVLAIITWPSPAVHRETRL</sequence>
<dbReference type="AlphaFoldDB" id="A0AAV4HX16"/>
<reference evidence="1 2" key="1">
    <citation type="journal article" date="2021" name="Elife">
        <title>Chloroplast acquisition without the gene transfer in kleptoplastic sea slugs, Plakobranchus ocellatus.</title>
        <authorList>
            <person name="Maeda T."/>
            <person name="Takahashi S."/>
            <person name="Yoshida T."/>
            <person name="Shimamura S."/>
            <person name="Takaki Y."/>
            <person name="Nagai Y."/>
            <person name="Toyoda A."/>
            <person name="Suzuki Y."/>
            <person name="Arimoto A."/>
            <person name="Ishii H."/>
            <person name="Satoh N."/>
            <person name="Nishiyama T."/>
            <person name="Hasebe M."/>
            <person name="Maruyama T."/>
            <person name="Minagawa J."/>
            <person name="Obokata J."/>
            <person name="Shigenobu S."/>
        </authorList>
    </citation>
    <scope>NUCLEOTIDE SEQUENCE [LARGE SCALE GENOMIC DNA]</scope>
</reference>